<dbReference type="Proteomes" id="UP001274830">
    <property type="component" value="Unassembled WGS sequence"/>
</dbReference>
<reference evidence="2" key="1">
    <citation type="submission" date="2023-07" db="EMBL/GenBank/DDBJ databases">
        <title>Black Yeasts Isolated from many extreme environments.</title>
        <authorList>
            <person name="Coleine C."/>
            <person name="Stajich J.E."/>
            <person name="Selbmann L."/>
        </authorList>
    </citation>
    <scope>NUCLEOTIDE SEQUENCE</scope>
    <source>
        <strain evidence="2">CCFEE 5485</strain>
    </source>
</reference>
<keyword evidence="3" id="KW-1185">Reference proteome</keyword>
<name>A0AAE0TTE3_9PEZI</name>
<feature type="compositionally biased region" description="Basic and acidic residues" evidence="1">
    <location>
        <begin position="141"/>
        <end position="150"/>
    </location>
</feature>
<evidence type="ECO:0000313" key="2">
    <source>
        <dbReference type="EMBL" id="KAK3671869.1"/>
    </source>
</evidence>
<dbReference type="AlphaFoldDB" id="A0AAE0TTE3"/>
<accession>A0AAE0TTE3</accession>
<evidence type="ECO:0000313" key="3">
    <source>
        <dbReference type="Proteomes" id="UP001274830"/>
    </source>
</evidence>
<evidence type="ECO:0000256" key="1">
    <source>
        <dbReference type="SAM" id="MobiDB-lite"/>
    </source>
</evidence>
<gene>
    <name evidence="2" type="ORF">LTR78_008235</name>
</gene>
<proteinExistence type="predicted"/>
<comment type="caution">
    <text evidence="2">The sequence shown here is derived from an EMBL/GenBank/DDBJ whole genome shotgun (WGS) entry which is preliminary data.</text>
</comment>
<protein>
    <submittedName>
        <fullName evidence="2">Uncharacterized protein</fullName>
    </submittedName>
</protein>
<feature type="region of interest" description="Disordered" evidence="1">
    <location>
        <begin position="1"/>
        <end position="156"/>
    </location>
</feature>
<sequence>MLKSHDTALGSGTTGGAGYGNKSNPEAEVDSSDTRFGKHTNADPYSGATEYGSGTTSGVGYGNKSAPDSSEVDTSDTRFGTNHTEPYSGATKYGSGSTGGAGFGNKHTNANAGKSGPPDSTMGKLMEKTGGLLHNPGMVEKGAEKREQAKEAAALN</sequence>
<organism evidence="2 3">
    <name type="scientific">Recurvomyces mirabilis</name>
    <dbReference type="NCBI Taxonomy" id="574656"/>
    <lineage>
        <taxon>Eukaryota</taxon>
        <taxon>Fungi</taxon>
        <taxon>Dikarya</taxon>
        <taxon>Ascomycota</taxon>
        <taxon>Pezizomycotina</taxon>
        <taxon>Dothideomycetes</taxon>
        <taxon>Dothideomycetidae</taxon>
        <taxon>Mycosphaerellales</taxon>
        <taxon>Teratosphaeriaceae</taxon>
        <taxon>Recurvomyces</taxon>
    </lineage>
</organism>
<dbReference type="EMBL" id="JAUTXT010000038">
    <property type="protein sequence ID" value="KAK3671869.1"/>
    <property type="molecule type" value="Genomic_DNA"/>
</dbReference>